<proteinExistence type="predicted"/>
<dbReference type="Proteomes" id="UP001176021">
    <property type="component" value="Unassembled WGS sequence"/>
</dbReference>
<name>A0ABT8QRL4_9FIRM</name>
<protein>
    <submittedName>
        <fullName evidence="1">DNA polymerase III subunit</fullName>
    </submittedName>
</protein>
<evidence type="ECO:0000313" key="2">
    <source>
        <dbReference type="Proteomes" id="UP001176021"/>
    </source>
</evidence>
<reference evidence="1" key="1">
    <citation type="submission" date="2022-05" db="EMBL/GenBank/DDBJ databases">
        <title>Expanded diversity of anoxic marine methylotrophy in a Black Sea sulfate reducing microorganism.</title>
        <authorList>
            <person name="Fischer P.Q."/>
            <person name="Stams A.J.M."/>
            <person name="Villanueva L."/>
            <person name="Sousa D.Z."/>
        </authorList>
    </citation>
    <scope>NUCLEOTIDE SEQUENCE</scope>
    <source>
        <strain evidence="1">P130</strain>
    </source>
</reference>
<dbReference type="SUPFAM" id="SSF52540">
    <property type="entry name" value="P-loop containing nucleoside triphosphate hydrolases"/>
    <property type="match status" value="1"/>
</dbReference>
<keyword evidence="2" id="KW-1185">Reference proteome</keyword>
<dbReference type="Gene3D" id="3.40.50.300">
    <property type="entry name" value="P-loop containing nucleotide triphosphate hydrolases"/>
    <property type="match status" value="1"/>
</dbReference>
<dbReference type="Pfam" id="PF13177">
    <property type="entry name" value="DNA_pol3_delta2"/>
    <property type="match status" value="1"/>
</dbReference>
<dbReference type="InterPro" id="IPR027417">
    <property type="entry name" value="P-loop_NTPase"/>
</dbReference>
<accession>A0ABT8QRL4</accession>
<organism evidence="1 2">
    <name type="scientific">Desulfosporosinus nitroreducens</name>
    <dbReference type="NCBI Taxonomy" id="2018668"/>
    <lineage>
        <taxon>Bacteria</taxon>
        <taxon>Bacillati</taxon>
        <taxon>Bacillota</taxon>
        <taxon>Clostridia</taxon>
        <taxon>Eubacteriales</taxon>
        <taxon>Desulfitobacteriaceae</taxon>
        <taxon>Desulfosporosinus</taxon>
    </lineage>
</organism>
<dbReference type="RefSeq" id="WP_252468432.1">
    <property type="nucleotide sequence ID" value="NZ_JAMHFY010000006.1"/>
</dbReference>
<evidence type="ECO:0000313" key="1">
    <source>
        <dbReference type="EMBL" id="MDO0823972.1"/>
    </source>
</evidence>
<dbReference type="PANTHER" id="PTHR11669:SF8">
    <property type="entry name" value="DNA POLYMERASE III SUBUNIT DELTA"/>
    <property type="match status" value="1"/>
</dbReference>
<sequence>MKLQLALLEKAARENRVAHLLLFHGGSALHQREVALRLAQILNCPNAASEGPRQECPTCRKILSGNHPDVSWLKPLKATIGIEQVLAWQEKAYLKHYESEYKVSVIEQADTLTLPAANSLLKVIEEPPERTVIILCAENAEGILPTIQSRAQLVFFPNLSEETWLRGLAEVDEQEASLAFRLSGGNQNLAADILQHGVLWLQEWVGKFRTVVEEEDFLKLFALFPIDKNQALLCLQVMAVQAQEGIKNGTIRPFEFLAIGKAIDVLRQQANPRLVIEVLALELFQQGGARCD</sequence>
<dbReference type="InterPro" id="IPR050238">
    <property type="entry name" value="DNA_Rep/Repair_Clamp_Loader"/>
</dbReference>
<dbReference type="EMBL" id="JAMJEV010000011">
    <property type="protein sequence ID" value="MDO0823972.1"/>
    <property type="molecule type" value="Genomic_DNA"/>
</dbReference>
<gene>
    <name evidence="1" type="ORF">M8H41_14060</name>
</gene>
<comment type="caution">
    <text evidence="1">The sequence shown here is derived from an EMBL/GenBank/DDBJ whole genome shotgun (WGS) entry which is preliminary data.</text>
</comment>
<dbReference type="PANTHER" id="PTHR11669">
    <property type="entry name" value="REPLICATION FACTOR C / DNA POLYMERASE III GAMMA-TAU SUBUNIT"/>
    <property type="match status" value="1"/>
</dbReference>